<name>A0A8I1DIE1_BURCE</name>
<proteinExistence type="predicted"/>
<accession>A0A8I1DIE1</accession>
<dbReference type="InterPro" id="IPR040684">
    <property type="entry name" value="HMUDK_hel"/>
</dbReference>
<dbReference type="Pfam" id="PF18723">
    <property type="entry name" value="HMUDK_hel"/>
    <property type="match status" value="1"/>
</dbReference>
<feature type="region of interest" description="Disordered" evidence="1">
    <location>
        <begin position="1"/>
        <end position="20"/>
    </location>
</feature>
<organism evidence="3 4">
    <name type="scientific">Burkholderia cepacia</name>
    <name type="common">Pseudomonas cepacia</name>
    <dbReference type="NCBI Taxonomy" id="292"/>
    <lineage>
        <taxon>Bacteria</taxon>
        <taxon>Pseudomonadati</taxon>
        <taxon>Pseudomonadota</taxon>
        <taxon>Betaproteobacteria</taxon>
        <taxon>Burkholderiales</taxon>
        <taxon>Burkholderiaceae</taxon>
        <taxon>Burkholderia</taxon>
        <taxon>Burkholderia cepacia complex</taxon>
    </lineage>
</organism>
<protein>
    <recommendedName>
        <fullName evidence="2">5-hmdU DNA kinase helical domain-containing protein</fullName>
    </recommendedName>
</protein>
<feature type="domain" description="5-hmdU DNA kinase helical" evidence="2">
    <location>
        <begin position="31"/>
        <end position="309"/>
    </location>
</feature>
<evidence type="ECO:0000256" key="1">
    <source>
        <dbReference type="SAM" id="MobiDB-lite"/>
    </source>
</evidence>
<dbReference type="EMBL" id="JAEDXG010000003">
    <property type="protein sequence ID" value="MBH9695739.1"/>
    <property type="molecule type" value="Genomic_DNA"/>
</dbReference>
<dbReference type="AlphaFoldDB" id="A0A8I1DIE1"/>
<reference evidence="3" key="1">
    <citation type="submission" date="2020-12" db="EMBL/GenBank/DDBJ databases">
        <title>Burkholderia cepacia complex in Mexico.</title>
        <authorList>
            <person name="Estrada P."/>
        </authorList>
    </citation>
    <scope>NUCLEOTIDE SEQUENCE</scope>
    <source>
        <strain evidence="3">871</strain>
    </source>
</reference>
<evidence type="ECO:0000313" key="4">
    <source>
        <dbReference type="Proteomes" id="UP000645612"/>
    </source>
</evidence>
<dbReference type="Proteomes" id="UP000645612">
    <property type="component" value="Unassembled WGS sequence"/>
</dbReference>
<sequence>MKHIESSGEQGSRKGSRRSPVFSSLNPAIPTEVFDSYWRFAVLRQDVFFARLEGKSKPWSNDPILNEYKFTNAYRASDRVSQFLIRNVIYDGSQEPDELFFRILLFKLFNKIETWKLLETKLGGVSWGAYRYSDYDRVLSEAMSAKEPIYSAAYIMASGHKIFNVSRKHQGHLKLLELMLSDAVPQRIVECESMREAFELLRSYPLIGDFLAYQLVTDLNYSVLTSFSEMEFTIPGPGAKDGIRKCFQSLGGLSEIDIIRLMADRQEYEFDRLGLKFRDLWGRRLQLIDIQNLFCEVDKYARVKHPLIAGVSGRTRIKQKFKQTEDPVQYFYPPKWNLEVPVMSALKRARKQQGALF</sequence>
<evidence type="ECO:0000313" key="3">
    <source>
        <dbReference type="EMBL" id="MBH9695739.1"/>
    </source>
</evidence>
<comment type="caution">
    <text evidence="3">The sequence shown here is derived from an EMBL/GenBank/DDBJ whole genome shotgun (WGS) entry which is preliminary data.</text>
</comment>
<evidence type="ECO:0000259" key="2">
    <source>
        <dbReference type="Pfam" id="PF18723"/>
    </source>
</evidence>
<gene>
    <name evidence="3" type="ORF">JAO13_04675</name>
</gene>